<protein>
    <recommendedName>
        <fullName evidence="1">Amine oxidase domain-containing protein</fullName>
    </recommendedName>
</protein>
<dbReference type="InterPro" id="IPR036188">
    <property type="entry name" value="FAD/NAD-bd_sf"/>
</dbReference>
<organism evidence="2 3">
    <name type="scientific">Agrobacterium tumefaciens</name>
    <dbReference type="NCBI Taxonomy" id="358"/>
    <lineage>
        <taxon>Bacteria</taxon>
        <taxon>Pseudomonadati</taxon>
        <taxon>Pseudomonadota</taxon>
        <taxon>Alphaproteobacteria</taxon>
        <taxon>Hyphomicrobiales</taxon>
        <taxon>Rhizobiaceae</taxon>
        <taxon>Rhizobium/Agrobacterium group</taxon>
        <taxon>Agrobacterium</taxon>
        <taxon>Agrobacterium tumefaciens complex</taxon>
    </lineage>
</organism>
<dbReference type="GO" id="GO:0005829">
    <property type="term" value="C:cytosol"/>
    <property type="evidence" value="ECO:0007669"/>
    <property type="project" value="TreeGrafter"/>
</dbReference>
<dbReference type="PANTHER" id="PTHR21197">
    <property type="entry name" value="UDP-GALACTOPYRANOSE MUTASE"/>
    <property type="match status" value="1"/>
</dbReference>
<dbReference type="Pfam" id="PF01593">
    <property type="entry name" value="Amino_oxidase"/>
    <property type="match status" value="1"/>
</dbReference>
<proteinExistence type="predicted"/>
<dbReference type="AlphaFoldDB" id="A0A0D0L1R5"/>
<accession>A0A0D0L1R5</accession>
<dbReference type="EMBL" id="JXQV01000004">
    <property type="protein sequence ID" value="KIQ04769.1"/>
    <property type="molecule type" value="Genomic_DNA"/>
</dbReference>
<dbReference type="GO" id="GO:0016491">
    <property type="term" value="F:oxidoreductase activity"/>
    <property type="evidence" value="ECO:0007669"/>
    <property type="project" value="InterPro"/>
</dbReference>
<name>A0A0D0L1R5_AGRTU</name>
<dbReference type="PANTHER" id="PTHR21197:SF0">
    <property type="entry name" value="UDP-GALACTOPYRANOSE MUTASE"/>
    <property type="match status" value="1"/>
</dbReference>
<dbReference type="Gene3D" id="3.50.50.60">
    <property type="entry name" value="FAD/NAD(P)-binding domain"/>
    <property type="match status" value="1"/>
</dbReference>
<dbReference type="GO" id="GO:0008767">
    <property type="term" value="F:UDP-galactopyranose mutase activity"/>
    <property type="evidence" value="ECO:0007669"/>
    <property type="project" value="TreeGrafter"/>
</dbReference>
<reference evidence="2 3" key="1">
    <citation type="submission" date="2014-12" db="EMBL/GenBank/DDBJ databases">
        <title>16Stimator: statistical estimation of ribosomal gene copy numbers from draft genome assemblies.</title>
        <authorList>
            <person name="Perisin M.A."/>
            <person name="Vetter M."/>
            <person name="Gilbert J.A."/>
            <person name="Bergelson J."/>
        </authorList>
    </citation>
    <scope>NUCLEOTIDE SEQUENCE [LARGE SCALE GENOMIC DNA]</scope>
    <source>
        <strain evidence="2 3">MEJ076</strain>
    </source>
</reference>
<feature type="domain" description="Amine oxidase" evidence="1">
    <location>
        <begin position="13"/>
        <end position="432"/>
    </location>
</feature>
<evidence type="ECO:0000259" key="1">
    <source>
        <dbReference type="Pfam" id="PF01593"/>
    </source>
</evidence>
<dbReference type="GO" id="GO:0050660">
    <property type="term" value="F:flavin adenine dinucleotide binding"/>
    <property type="evidence" value="ECO:0007669"/>
    <property type="project" value="TreeGrafter"/>
</dbReference>
<comment type="caution">
    <text evidence="2">The sequence shown here is derived from an EMBL/GenBank/DDBJ whole genome shotgun (WGS) entry which is preliminary data.</text>
</comment>
<dbReference type="OrthoDB" id="9769600at2"/>
<dbReference type="PRINTS" id="PR00419">
    <property type="entry name" value="ADXRDTASE"/>
</dbReference>
<evidence type="ECO:0000313" key="2">
    <source>
        <dbReference type="EMBL" id="KIQ04769.1"/>
    </source>
</evidence>
<sequence length="438" mass="49768">MTNETVLILGGGIAGLSAAYRLRDHNIHVPVYEAGERPGGLLDSFTLETTEGTWTFDNAVHLSFATEPEVRAVFDRTPYLNHEARSLNRDGEYWLPHPVQNNMYPLPAEEKTDLIIDLANHLTGASSDLRPANYRDWLLHQYGEKIAERWPLRYTLKYWTIDAAELGTQWIGNRMRRADLREVVLGAVSDNPPNTYYISTMRYPERGGYRAFLRPLLDTADVKCGFRASAIDNRRRQVSFANGEVRSYEQMISSIPLPVLIELMTDVPDDIRGLAASLFATSIDIVSLGFRKEKVSPSLWFYIYDEDILAARVYSPSIKSPNNAPEGHSSLQFEIYSSRAKPQTLQPSELIENCIGSLEKMGLASRDDIVLTHHKHLPFGNVVFDLDMEGRRNRVRDWVSEQGITLAGRFGEWDYLWSNQAFMSGRNAADRVQANREH</sequence>
<dbReference type="Proteomes" id="UP000035017">
    <property type="component" value="Unassembled WGS sequence"/>
</dbReference>
<dbReference type="SUPFAM" id="SSF51905">
    <property type="entry name" value="FAD/NAD(P)-binding domain"/>
    <property type="match status" value="1"/>
</dbReference>
<gene>
    <name evidence="2" type="ORF">RU07_04530</name>
</gene>
<evidence type="ECO:0000313" key="3">
    <source>
        <dbReference type="Proteomes" id="UP000035017"/>
    </source>
</evidence>
<dbReference type="InterPro" id="IPR002937">
    <property type="entry name" value="Amino_oxidase"/>
</dbReference>